<dbReference type="AlphaFoldDB" id="A0A7S2AXJ8"/>
<sequence length="260" mass="28144">MGMLDEAKADLMKAYKLDGKNKAVKKELANLKKALVEAKKKEKATFGGLFNKVSMYKDMPTNVITHSGDNPKVFFDVTIGGEAIGRIVMELYADVTPRTAENFRCLCTGEKGLGKAGKPLHYKGSAFHRVINDFMIQGGDFTNGDGTGGESIFGEKFADENFKIKHTEGLLLSMANAGPGTNGSQFFITCRETPHLDGKHVVFGKVLEGEDVVRSLESTETGASDKPAQDCVIADCGMYEVESSSPVAMEEEKVAPAEEK</sequence>
<dbReference type="Gene3D" id="2.40.100.10">
    <property type="entry name" value="Cyclophilin-like"/>
    <property type="match status" value="1"/>
</dbReference>
<accession>A0A7S2AXJ8</accession>
<dbReference type="Pfam" id="PF00160">
    <property type="entry name" value="Pro_isomerase"/>
    <property type="match status" value="1"/>
</dbReference>
<dbReference type="InterPro" id="IPR020892">
    <property type="entry name" value="Cyclophilin-type_PPIase_CS"/>
</dbReference>
<keyword evidence="1 3" id="KW-0697">Rotamase</keyword>
<dbReference type="PRINTS" id="PR00153">
    <property type="entry name" value="CSAPPISMRASE"/>
</dbReference>
<dbReference type="InterPro" id="IPR002130">
    <property type="entry name" value="Cyclophilin-type_PPIase_dom"/>
</dbReference>
<dbReference type="GO" id="GO:0016018">
    <property type="term" value="F:cyclosporin A binding"/>
    <property type="evidence" value="ECO:0007669"/>
    <property type="project" value="TreeGrafter"/>
</dbReference>
<feature type="domain" description="PPIase cyclophilin-type" evidence="4">
    <location>
        <begin position="74"/>
        <end position="238"/>
    </location>
</feature>
<dbReference type="InterPro" id="IPR011990">
    <property type="entry name" value="TPR-like_helical_dom_sf"/>
</dbReference>
<evidence type="ECO:0000313" key="5">
    <source>
        <dbReference type="EMBL" id="CAD9379303.1"/>
    </source>
</evidence>
<dbReference type="PANTHER" id="PTHR11071:SF552">
    <property type="entry name" value="PEPTIDYL-PROLYL CIS-TRANS ISOMERASE CYP26-1"/>
    <property type="match status" value="1"/>
</dbReference>
<gene>
    <name evidence="5" type="ORF">DSPE1174_LOCUS3792</name>
</gene>
<dbReference type="GO" id="GO:0006457">
    <property type="term" value="P:protein folding"/>
    <property type="evidence" value="ECO:0007669"/>
    <property type="project" value="InterPro"/>
</dbReference>
<name>A0A7S2AXJ8_9STRA</name>
<dbReference type="PROSITE" id="PS00170">
    <property type="entry name" value="CSA_PPIASE_1"/>
    <property type="match status" value="1"/>
</dbReference>
<dbReference type="GO" id="GO:0003755">
    <property type="term" value="F:peptidyl-prolyl cis-trans isomerase activity"/>
    <property type="evidence" value="ECO:0007669"/>
    <property type="project" value="UniProtKB-UniRule"/>
</dbReference>
<dbReference type="Gene3D" id="1.25.40.10">
    <property type="entry name" value="Tetratricopeptide repeat domain"/>
    <property type="match status" value="1"/>
</dbReference>
<dbReference type="InterPro" id="IPR029000">
    <property type="entry name" value="Cyclophilin-like_dom_sf"/>
</dbReference>
<dbReference type="PANTHER" id="PTHR11071">
    <property type="entry name" value="PEPTIDYL-PROLYL CIS-TRANS ISOMERASE"/>
    <property type="match status" value="1"/>
</dbReference>
<dbReference type="EMBL" id="HBGS01007327">
    <property type="protein sequence ID" value="CAD9379303.1"/>
    <property type="molecule type" value="Transcribed_RNA"/>
</dbReference>
<evidence type="ECO:0000256" key="3">
    <source>
        <dbReference type="RuleBase" id="RU363019"/>
    </source>
</evidence>
<dbReference type="EC" id="5.2.1.8" evidence="3"/>
<evidence type="ECO:0000256" key="1">
    <source>
        <dbReference type="ARBA" id="ARBA00023110"/>
    </source>
</evidence>
<dbReference type="GO" id="GO:0005737">
    <property type="term" value="C:cytoplasm"/>
    <property type="evidence" value="ECO:0007669"/>
    <property type="project" value="TreeGrafter"/>
</dbReference>
<comment type="function">
    <text evidence="3">PPIases accelerate the folding of proteins. It catalyzes the cis-trans isomerization of proline imidic peptide bonds in oligopeptides.</text>
</comment>
<protein>
    <recommendedName>
        <fullName evidence="3">Peptidyl-prolyl cis-trans isomerase</fullName>
        <shortName evidence="3">PPIase</shortName>
        <ecNumber evidence="3">5.2.1.8</ecNumber>
    </recommendedName>
</protein>
<comment type="catalytic activity">
    <reaction evidence="3">
        <text>[protein]-peptidylproline (omega=180) = [protein]-peptidylproline (omega=0)</text>
        <dbReference type="Rhea" id="RHEA:16237"/>
        <dbReference type="Rhea" id="RHEA-COMP:10747"/>
        <dbReference type="Rhea" id="RHEA-COMP:10748"/>
        <dbReference type="ChEBI" id="CHEBI:83833"/>
        <dbReference type="ChEBI" id="CHEBI:83834"/>
        <dbReference type="EC" id="5.2.1.8"/>
    </reaction>
</comment>
<dbReference type="SUPFAM" id="SSF50891">
    <property type="entry name" value="Cyclophilin-like"/>
    <property type="match status" value="1"/>
</dbReference>
<evidence type="ECO:0000256" key="2">
    <source>
        <dbReference type="ARBA" id="ARBA00023235"/>
    </source>
</evidence>
<comment type="similarity">
    <text evidence="3">Belongs to the cyclophilin-type PPIase family.</text>
</comment>
<reference evidence="5" key="1">
    <citation type="submission" date="2021-01" db="EMBL/GenBank/DDBJ databases">
        <authorList>
            <person name="Corre E."/>
            <person name="Pelletier E."/>
            <person name="Niang G."/>
            <person name="Scheremetjew M."/>
            <person name="Finn R."/>
            <person name="Kale V."/>
            <person name="Holt S."/>
            <person name="Cochrane G."/>
            <person name="Meng A."/>
            <person name="Brown T."/>
            <person name="Cohen L."/>
        </authorList>
    </citation>
    <scope>NUCLEOTIDE SEQUENCE</scope>
    <source>
        <strain evidence="5">CCMP1381</strain>
    </source>
</reference>
<proteinExistence type="inferred from homology"/>
<dbReference type="FunFam" id="2.40.100.10:FF:000009">
    <property type="entry name" value="Peptidyl-prolyl cis-trans isomerase D"/>
    <property type="match status" value="1"/>
</dbReference>
<dbReference type="CDD" id="cd01926">
    <property type="entry name" value="cyclophilin_ABH_like"/>
    <property type="match status" value="1"/>
</dbReference>
<dbReference type="PROSITE" id="PS50072">
    <property type="entry name" value="CSA_PPIASE_2"/>
    <property type="match status" value="1"/>
</dbReference>
<organism evidence="5">
    <name type="scientific">Octactis speculum</name>
    <dbReference type="NCBI Taxonomy" id="3111310"/>
    <lineage>
        <taxon>Eukaryota</taxon>
        <taxon>Sar</taxon>
        <taxon>Stramenopiles</taxon>
        <taxon>Ochrophyta</taxon>
        <taxon>Dictyochophyceae</taxon>
        <taxon>Dictyochales</taxon>
        <taxon>Dictyochaceae</taxon>
        <taxon>Octactis</taxon>
    </lineage>
</organism>
<evidence type="ECO:0000259" key="4">
    <source>
        <dbReference type="PROSITE" id="PS50072"/>
    </source>
</evidence>
<keyword evidence="2 3" id="KW-0413">Isomerase</keyword>